<dbReference type="AlphaFoldDB" id="A0A679FZ73"/>
<evidence type="ECO:0000313" key="3">
    <source>
        <dbReference type="EMBL" id="BBW97031.1"/>
    </source>
</evidence>
<accession>A0A679FZ73</accession>
<dbReference type="RefSeq" id="WP_033843336.1">
    <property type="nucleotide sequence ID" value="NZ_AP022557.1"/>
</dbReference>
<dbReference type="EMBL" id="AP022557">
    <property type="protein sequence ID" value="BBW97031.1"/>
    <property type="molecule type" value="Genomic_DNA"/>
</dbReference>
<dbReference type="Proteomes" id="UP000501421">
    <property type="component" value="Chromosome"/>
</dbReference>
<keyword evidence="4" id="KW-1185">Reference proteome</keyword>
<feature type="chain" id="PRO_5038335009" evidence="2">
    <location>
        <begin position="23"/>
        <end position="356"/>
    </location>
</feature>
<sequence>MRAKKALPILLTSAMLFGSAPSSVPIPNLVSKVEAATVSVPYVKPEIIQEQWAVGDYVDSIGNVVKDAAENVGFKTSKSEPGTLVIELRKKEYCCWESIRTSTGTPRALLYAEPYRLDGRDGYATKVTDTLHLAMDYMNRDSKEDFYLRLSFYVENPDSDHTYWLAFLGSNARNSYYYKAYFYPNVNLVPLTSTERDQYIKGQSINIGSNSGNNTGSNTSNKPTTPNTERKPTIPKLNVKYIGRLVIKSNNVFMYNSKGKVHRKLRKNEDVRVYAVQKDRYLVGDGYYVKKSDSVSYYVGTIYSKKGDMIIYTPKGKPYKKIKGKQKLKVYSTKNNVYQVGGGYYVRPESNIVFQR</sequence>
<evidence type="ECO:0000313" key="4">
    <source>
        <dbReference type="Proteomes" id="UP000501421"/>
    </source>
</evidence>
<feature type="compositionally biased region" description="Low complexity" evidence="1">
    <location>
        <begin position="204"/>
        <end position="227"/>
    </location>
</feature>
<keyword evidence="2" id="KW-0732">Signal</keyword>
<name>A0A679FZ73_9BACL</name>
<feature type="region of interest" description="Disordered" evidence="1">
    <location>
        <begin position="204"/>
        <end position="232"/>
    </location>
</feature>
<protein>
    <submittedName>
        <fullName evidence="3">Uncharacterized protein</fullName>
    </submittedName>
</protein>
<reference evidence="4" key="1">
    <citation type="journal article" date="2020" name="Microbiol. Resour. Announc.">
        <title>Complete Genome Sequence of Geobacillus sp. Strain E55-1, Isolated from Mine Geyser in Japan.</title>
        <authorList>
            <person name="Miyazaki K."/>
            <person name="Hase E."/>
            <person name="Tokito N."/>
        </authorList>
    </citation>
    <scope>NUCLEOTIDE SEQUENCE [LARGE SCALE GENOMIC DNA]</scope>
    <source>
        <strain evidence="4">E55-1</strain>
    </source>
</reference>
<organism evidence="3 4">
    <name type="scientific">Geobacillus subterraneus</name>
    <dbReference type="NCBI Taxonomy" id="129338"/>
    <lineage>
        <taxon>Bacteria</taxon>
        <taxon>Bacillati</taxon>
        <taxon>Bacillota</taxon>
        <taxon>Bacilli</taxon>
        <taxon>Bacillales</taxon>
        <taxon>Anoxybacillaceae</taxon>
        <taxon>Geobacillus</taxon>
    </lineage>
</organism>
<evidence type="ECO:0000256" key="2">
    <source>
        <dbReference type="SAM" id="SignalP"/>
    </source>
</evidence>
<gene>
    <name evidence="3" type="ORF">GsuE55_18640</name>
</gene>
<evidence type="ECO:0000256" key="1">
    <source>
        <dbReference type="SAM" id="MobiDB-lite"/>
    </source>
</evidence>
<feature type="signal peptide" evidence="2">
    <location>
        <begin position="1"/>
        <end position="22"/>
    </location>
</feature>
<proteinExistence type="predicted"/>